<reference evidence="1 2" key="1">
    <citation type="submission" date="2018-11" db="EMBL/GenBank/DDBJ databases">
        <title>Identification and characterization of two lytic bacteriophages against carbapenem resistant Klebsiella pneumoniae isolates.</title>
        <authorList>
            <person name="Horvath M."/>
            <person name="Kovacs T."/>
            <person name="Valappil S.K."/>
            <person name="Abraham H."/>
            <person name="Rakhely G."/>
            <person name="Schneider G."/>
        </authorList>
    </citation>
    <scope>NUCLEOTIDE SEQUENCE [LARGE SCALE GENOMIC DNA]</scope>
</reference>
<sequence>MALYRQGKAAMDANGVITGTGTKWQSSLSLIRPGSTIMFLSSPIQMAVINKVVSDTQINAITTNGAVVPSSDYAILLSDSLTVDGLAQDVAETLRYYQSQETVIADAVDFFKDFDLEALQNLANQVKADSEAADASAAAAAASESAAKTSEINAKASEVAAETARDQVQHIIDNAGDQSTLAVLAQSSGLKNIGQCANITALRSLQFSSVGQQVFLKEHTSGQNAGGGVWYCHSLTNDASYVDDNGCQIINNYGQVIRRKDVKELTSSYFGLRAGDTIDHVLTNMYKASRTFNIYEAKIENPGFDKGYVLQGGLRFYCGDKPFYILSYSLGTLRGPNLWHTGDNIGITFSRFKTDGTSEQAWSGGGIRGFRFWGAASYLVQGNEGVNATPVRLSDMWQGEACDFWVTGYTGNTNGAVVSLYNEFAWTEGSIVENIMVRQSIRGLTFLRNPGTTATDSFFRIVADMSFNAGVSGKSTQVMVVGDGTPAGACLVYGHDIKLTQWMSAGSWHDIVRLEDHSIIAETGVIKIVADGYGISKSTVPAAEVVHSINVRGLNARFRSRVENWSNQAGGWGLDFLNIIFQSSMYTNAMTFYESDFDALPTINPVGMKIRFNGTFTVDERQSGKVYTLNGLIPGMTLKVKLTSRNGNDLGDAVVQEWKVFVRSTNFPCIVVPMSGGANIATTDGLAVTNTSPVQTATFLKTVTPTQARNFIGQNYGLTVKNANDDNSLSYAVNSGRKIRFILPANPGATTTTPYSVEIEVL</sequence>
<dbReference type="RefSeq" id="YP_009903209.1">
    <property type="nucleotide sequence ID" value="NC_049844.1"/>
</dbReference>
<dbReference type="KEGG" id="vg:56135477"/>
<dbReference type="Proteomes" id="UP000407221">
    <property type="component" value="Segment"/>
</dbReference>
<evidence type="ECO:0000313" key="1">
    <source>
        <dbReference type="EMBL" id="AZF89844.1"/>
    </source>
</evidence>
<proteinExistence type="predicted"/>
<protein>
    <submittedName>
        <fullName evidence="1">Tail fiber protein</fullName>
    </submittedName>
</protein>
<name>A0A5K7NLY5_9CAUD</name>
<organism evidence="1 2">
    <name type="scientific">Klebsiella phage 13</name>
    <dbReference type="NCBI Taxonomy" id="2488573"/>
    <lineage>
        <taxon>Viruses</taxon>
        <taxon>Duplodnaviria</taxon>
        <taxon>Heunggongvirae</taxon>
        <taxon>Uroviricota</taxon>
        <taxon>Caudoviricetes</taxon>
        <taxon>Drexlerviridae</taxon>
        <taxon>Webervirus</taxon>
        <taxon>Webervirus wv13</taxon>
    </lineage>
</organism>
<evidence type="ECO:0000313" key="2">
    <source>
        <dbReference type="Proteomes" id="UP000407221"/>
    </source>
</evidence>
<keyword evidence="2" id="KW-1185">Reference proteome</keyword>
<dbReference type="GeneID" id="56135477"/>
<accession>A0A5K7NLY5</accession>
<dbReference type="EMBL" id="MK170446">
    <property type="protein sequence ID" value="AZF89844.1"/>
    <property type="molecule type" value="Genomic_DNA"/>
</dbReference>